<evidence type="ECO:0000256" key="8">
    <source>
        <dbReference type="SAM" id="SignalP"/>
    </source>
</evidence>
<keyword evidence="3" id="KW-0285">Flavoprotein</keyword>
<dbReference type="AlphaFoldDB" id="A0A2I0XEV7"/>
<comment type="cofactor">
    <cofactor evidence="1">
        <name>FAD</name>
        <dbReference type="ChEBI" id="CHEBI:57692"/>
    </cofactor>
</comment>
<evidence type="ECO:0000256" key="5">
    <source>
        <dbReference type="ARBA" id="ARBA00022827"/>
    </source>
</evidence>
<dbReference type="EMBL" id="KZ501945">
    <property type="protein sequence ID" value="PKU86429.1"/>
    <property type="molecule type" value="Genomic_DNA"/>
</dbReference>
<proteinExistence type="inferred from homology"/>
<comment type="similarity">
    <text evidence="2">Belongs to the prenylcysteine oxidase family.</text>
</comment>
<dbReference type="GO" id="GO:0016829">
    <property type="term" value="F:lyase activity"/>
    <property type="evidence" value="ECO:0007669"/>
    <property type="project" value="UniProtKB-KW"/>
</dbReference>
<dbReference type="Proteomes" id="UP000233837">
    <property type="component" value="Unassembled WGS sequence"/>
</dbReference>
<feature type="signal peptide" evidence="8">
    <location>
        <begin position="1"/>
        <end position="28"/>
    </location>
</feature>
<reference evidence="10 11" key="1">
    <citation type="journal article" date="2016" name="Sci. Rep.">
        <title>The Dendrobium catenatum Lindl. genome sequence provides insights into polysaccharide synthase, floral development and adaptive evolution.</title>
        <authorList>
            <person name="Zhang G.Q."/>
            <person name="Xu Q."/>
            <person name="Bian C."/>
            <person name="Tsai W.C."/>
            <person name="Yeh C.M."/>
            <person name="Liu K.W."/>
            <person name="Yoshida K."/>
            <person name="Zhang L.S."/>
            <person name="Chang S.B."/>
            <person name="Chen F."/>
            <person name="Shi Y."/>
            <person name="Su Y.Y."/>
            <person name="Zhang Y.Q."/>
            <person name="Chen L.J."/>
            <person name="Yin Y."/>
            <person name="Lin M."/>
            <person name="Huang H."/>
            <person name="Deng H."/>
            <person name="Wang Z.W."/>
            <person name="Zhu S.L."/>
            <person name="Zhao X."/>
            <person name="Deng C."/>
            <person name="Niu S.C."/>
            <person name="Huang J."/>
            <person name="Wang M."/>
            <person name="Liu G.H."/>
            <person name="Yang H.J."/>
            <person name="Xiao X.J."/>
            <person name="Hsiao Y.Y."/>
            <person name="Wu W.L."/>
            <person name="Chen Y.Y."/>
            <person name="Mitsuda N."/>
            <person name="Ohme-Takagi M."/>
            <person name="Luo Y.B."/>
            <person name="Van de Peer Y."/>
            <person name="Liu Z.J."/>
        </authorList>
    </citation>
    <scope>NUCLEOTIDE SEQUENCE [LARGE SCALE GENOMIC DNA]</scope>
    <source>
        <tissue evidence="10">The whole plant</tissue>
    </source>
</reference>
<dbReference type="InterPro" id="IPR010795">
    <property type="entry name" value="Prenylcys_lyase"/>
</dbReference>
<dbReference type="Gene3D" id="3.50.50.60">
    <property type="entry name" value="FAD/NAD(P)-binding domain"/>
    <property type="match status" value="1"/>
</dbReference>
<dbReference type="GO" id="GO:0030327">
    <property type="term" value="P:prenylated protein catabolic process"/>
    <property type="evidence" value="ECO:0007669"/>
    <property type="project" value="TreeGrafter"/>
</dbReference>
<dbReference type="FunFam" id="3.50.50.60:FF:000430">
    <property type="entry name" value="Farnesylcysteine lyase"/>
    <property type="match status" value="1"/>
</dbReference>
<feature type="domain" description="Prenylcysteine lyase" evidence="9">
    <location>
        <begin position="162"/>
        <end position="494"/>
    </location>
</feature>
<dbReference type="Pfam" id="PF13450">
    <property type="entry name" value="NAD_binding_8"/>
    <property type="match status" value="1"/>
</dbReference>
<keyword evidence="11" id="KW-1185">Reference proteome</keyword>
<feature type="chain" id="PRO_5014187730" evidence="8">
    <location>
        <begin position="29"/>
        <end position="512"/>
    </location>
</feature>
<evidence type="ECO:0000256" key="6">
    <source>
        <dbReference type="ARBA" id="ARBA00023002"/>
    </source>
</evidence>
<evidence type="ECO:0000313" key="11">
    <source>
        <dbReference type="Proteomes" id="UP000233837"/>
    </source>
</evidence>
<evidence type="ECO:0000256" key="1">
    <source>
        <dbReference type="ARBA" id="ARBA00001974"/>
    </source>
</evidence>
<evidence type="ECO:0000259" key="9">
    <source>
        <dbReference type="Pfam" id="PF07156"/>
    </source>
</evidence>
<evidence type="ECO:0000256" key="3">
    <source>
        <dbReference type="ARBA" id="ARBA00022630"/>
    </source>
</evidence>
<keyword evidence="5" id="KW-0274">FAD</keyword>
<dbReference type="STRING" id="906689.A0A2I0XEV7"/>
<evidence type="ECO:0000256" key="4">
    <source>
        <dbReference type="ARBA" id="ARBA00022729"/>
    </source>
</evidence>
<dbReference type="OrthoDB" id="437369at2759"/>
<dbReference type="PANTHER" id="PTHR15944">
    <property type="entry name" value="FARNESYLCYSTEINE LYASE"/>
    <property type="match status" value="1"/>
</dbReference>
<reference evidence="10 11" key="2">
    <citation type="journal article" date="2017" name="Nature">
        <title>The Apostasia genome and the evolution of orchids.</title>
        <authorList>
            <person name="Zhang G.Q."/>
            <person name="Liu K.W."/>
            <person name="Li Z."/>
            <person name="Lohaus R."/>
            <person name="Hsiao Y.Y."/>
            <person name="Niu S.C."/>
            <person name="Wang J.Y."/>
            <person name="Lin Y.C."/>
            <person name="Xu Q."/>
            <person name="Chen L.J."/>
            <person name="Yoshida K."/>
            <person name="Fujiwara S."/>
            <person name="Wang Z.W."/>
            <person name="Zhang Y.Q."/>
            <person name="Mitsuda N."/>
            <person name="Wang M."/>
            <person name="Liu G.H."/>
            <person name="Pecoraro L."/>
            <person name="Huang H.X."/>
            <person name="Xiao X.J."/>
            <person name="Lin M."/>
            <person name="Wu X.Y."/>
            <person name="Wu W.L."/>
            <person name="Chen Y.Y."/>
            <person name="Chang S.B."/>
            <person name="Sakamoto S."/>
            <person name="Ohme-Takagi M."/>
            <person name="Yagi M."/>
            <person name="Zeng S.J."/>
            <person name="Shen C.Y."/>
            <person name="Yeh C.M."/>
            <person name="Luo Y.B."/>
            <person name="Tsai W.C."/>
            <person name="Van de Peer Y."/>
            <person name="Liu Z.J."/>
        </authorList>
    </citation>
    <scope>NUCLEOTIDE SEQUENCE [LARGE SCALE GENOMIC DNA]</scope>
    <source>
        <tissue evidence="10">The whole plant</tissue>
    </source>
</reference>
<dbReference type="GO" id="GO:0030328">
    <property type="term" value="P:prenylcysteine catabolic process"/>
    <property type="evidence" value="ECO:0007669"/>
    <property type="project" value="InterPro"/>
</dbReference>
<organism evidence="10 11">
    <name type="scientific">Dendrobium catenatum</name>
    <dbReference type="NCBI Taxonomy" id="906689"/>
    <lineage>
        <taxon>Eukaryota</taxon>
        <taxon>Viridiplantae</taxon>
        <taxon>Streptophyta</taxon>
        <taxon>Embryophyta</taxon>
        <taxon>Tracheophyta</taxon>
        <taxon>Spermatophyta</taxon>
        <taxon>Magnoliopsida</taxon>
        <taxon>Liliopsida</taxon>
        <taxon>Asparagales</taxon>
        <taxon>Orchidaceae</taxon>
        <taxon>Epidendroideae</taxon>
        <taxon>Malaxideae</taxon>
        <taxon>Dendrobiinae</taxon>
        <taxon>Dendrobium</taxon>
    </lineage>
</organism>
<dbReference type="InterPro" id="IPR017046">
    <property type="entry name" value="Prenylcysteine_Oxase1"/>
</dbReference>
<protein>
    <submittedName>
        <fullName evidence="10">Farnesylcysteine lyase</fullName>
    </submittedName>
</protein>
<dbReference type="Pfam" id="PF07156">
    <property type="entry name" value="Prenylcys_lyase"/>
    <property type="match status" value="1"/>
</dbReference>
<dbReference type="GO" id="GO:0001735">
    <property type="term" value="F:prenylcysteine oxidase activity"/>
    <property type="evidence" value="ECO:0007669"/>
    <property type="project" value="InterPro"/>
</dbReference>
<evidence type="ECO:0000313" key="10">
    <source>
        <dbReference type="EMBL" id="PKU86429.1"/>
    </source>
</evidence>
<keyword evidence="4 8" id="KW-0732">Signal</keyword>
<accession>A0A2I0XEV7</accession>
<dbReference type="PANTHER" id="PTHR15944:SF0">
    <property type="entry name" value="PRENYLCYSTEINE LYASE DOMAIN-CONTAINING PROTEIN"/>
    <property type="match status" value="1"/>
</dbReference>
<keyword evidence="10" id="KW-0456">Lyase</keyword>
<dbReference type="InterPro" id="IPR036188">
    <property type="entry name" value="FAD/NAD-bd_sf"/>
</dbReference>
<name>A0A2I0XEV7_9ASPA</name>
<evidence type="ECO:0000256" key="2">
    <source>
        <dbReference type="ARBA" id="ARBA00009967"/>
    </source>
</evidence>
<evidence type="ECO:0000256" key="7">
    <source>
        <dbReference type="ARBA" id="ARBA00023180"/>
    </source>
</evidence>
<sequence length="512" mass="56901">MARFDAGRPLLFLFMPLFFAAVDPSVDASTQVCVIGAGIGGASFAYFLKQYSCSSDNSPCLSEIHLFERRSIVGGRTAVVTISGDTFEAGASILHPKNFHAVRFASLLGLRPKLKSSEFKPDSNASDSSASSSWFGIWDGSSFLFKTNPPPPASSSAIYRKICSFINAIIIFRRYGLSLLRMNRFVNKMLESFLLYYEGFESRPVFDTVDEMLKWSGLYGITRRTLKEELLDAGVSSLLLSELVTVITRINYGQDINISGLAGAVSLAGSDDGMWSVDGGNWQLAAGLINYSNVTLHLKEEVTSVSYAEGHNYVLSTKEGIQYHCGITVIATPLDELNITFTPPFSIPSRRLQHTFTTFVRGFLNPKYFGLNHVSEIPNLIGTVEVPEVPFSSISILKKYGKEDMVYKIFSRKIMQDRLLDEIFSLRIETVRIDWPAYPHFEAPEVFAPIILDGKHLYYINSFENAASTIETSAVASENVARLIISRLSDEHQNMANKKFHAADGDLFHLDL</sequence>
<dbReference type="SUPFAM" id="SSF51905">
    <property type="entry name" value="FAD/NAD(P)-binding domain"/>
    <property type="match status" value="1"/>
</dbReference>
<gene>
    <name evidence="10" type="primary">FLCY</name>
    <name evidence="10" type="ORF">MA16_Dca016990</name>
</gene>
<keyword evidence="7" id="KW-0325">Glycoprotein</keyword>
<keyword evidence="6" id="KW-0560">Oxidoreductase</keyword>